<protein>
    <submittedName>
        <fullName evidence="2">Uncharacterized protein</fullName>
    </submittedName>
</protein>
<dbReference type="AlphaFoldDB" id="A0A3P6TAR4"/>
<proteinExistence type="predicted"/>
<organism evidence="2 3">
    <name type="scientific">Litomosoides sigmodontis</name>
    <name type="common">Filarial nematode worm</name>
    <dbReference type="NCBI Taxonomy" id="42156"/>
    <lineage>
        <taxon>Eukaryota</taxon>
        <taxon>Metazoa</taxon>
        <taxon>Ecdysozoa</taxon>
        <taxon>Nematoda</taxon>
        <taxon>Chromadorea</taxon>
        <taxon>Rhabditida</taxon>
        <taxon>Spirurina</taxon>
        <taxon>Spiruromorpha</taxon>
        <taxon>Filarioidea</taxon>
        <taxon>Onchocercidae</taxon>
        <taxon>Litomosoides</taxon>
    </lineage>
</organism>
<feature type="compositionally biased region" description="Basic residues" evidence="1">
    <location>
        <begin position="123"/>
        <end position="136"/>
    </location>
</feature>
<feature type="compositionally biased region" description="Polar residues" evidence="1">
    <location>
        <begin position="159"/>
        <end position="174"/>
    </location>
</feature>
<dbReference type="OMA" id="NCRPKHI"/>
<dbReference type="GO" id="GO:0005615">
    <property type="term" value="C:extracellular space"/>
    <property type="evidence" value="ECO:0007669"/>
    <property type="project" value="TreeGrafter"/>
</dbReference>
<dbReference type="OrthoDB" id="6287170at2759"/>
<dbReference type="Proteomes" id="UP000277928">
    <property type="component" value="Unassembled WGS sequence"/>
</dbReference>
<feature type="compositionally biased region" description="Basic and acidic residues" evidence="1">
    <location>
        <begin position="203"/>
        <end position="213"/>
    </location>
</feature>
<name>A0A3P6TAR4_LITSI</name>
<sequence length="547" mass="59931">MSKTLEDSSVAVNDANRPGLSSSSSFHVESNSVNVSSNASSPNVQDKDKRKHHSRKEKSSKVSKKQAMGDIASSDDPTKSTTESTASRTVNDNASGQKQSKVFTKSNEPKKGHGIRRFDENRRRRGTTYGNHRRRGTTSFGSRSTTYISRNYSHPHATTAYNSNNSRLPSTSHAGQRIGADSAASIDNAENINKHRANTESLKNTDSRADAISRRSKVTRTFHNGALRASRTLHTNVVTRSRRHTIASEVTFQTVTKYTISSERALYGSGADGVGDSICGSVSYSTMNTLLYQKPGKLPIIYVAPAGTISILLNKGITVEVAIDRAVRVLCHDKFSAVCNSDGIGSCILHKKGRIFQQDEKVFCNFGPSFNINDKAVVFGTQGVLFTMSHLAEAYLVSSKIVKGALSVSLGRLQFPSLDYDFTVRMFFTESQNGNEFIEFCNDIVRGARYGRRNDGSLTLTINGVFIKQNEHGDVDVSCRPKHISCSPSDGFIRIRTNIVDMAVQDDEKAFVKRGLKRVHVSRSGMVVSDGNCVTSMDHFGHIVSST</sequence>
<dbReference type="EMBL" id="UYRX01000173">
    <property type="protein sequence ID" value="VDK76380.1"/>
    <property type="molecule type" value="Genomic_DNA"/>
</dbReference>
<reference evidence="2 3" key="1">
    <citation type="submission" date="2018-08" db="EMBL/GenBank/DDBJ databases">
        <authorList>
            <person name="Laetsch R D."/>
            <person name="Stevens L."/>
            <person name="Kumar S."/>
            <person name="Blaxter L. M."/>
        </authorList>
    </citation>
    <scope>NUCLEOTIDE SEQUENCE [LARGE SCALE GENOMIC DNA]</scope>
</reference>
<evidence type="ECO:0000256" key="1">
    <source>
        <dbReference type="SAM" id="MobiDB-lite"/>
    </source>
</evidence>
<evidence type="ECO:0000313" key="3">
    <source>
        <dbReference type="Proteomes" id="UP000277928"/>
    </source>
</evidence>
<feature type="region of interest" description="Disordered" evidence="1">
    <location>
        <begin position="1"/>
        <end position="226"/>
    </location>
</feature>
<evidence type="ECO:0000313" key="2">
    <source>
        <dbReference type="EMBL" id="VDK76380.1"/>
    </source>
</evidence>
<keyword evidence="3" id="KW-1185">Reference proteome</keyword>
<dbReference type="PANTHER" id="PTHR39075:SF1">
    <property type="entry name" value="FI19908P1"/>
    <property type="match status" value="1"/>
</dbReference>
<feature type="compositionally biased region" description="Basic residues" evidence="1">
    <location>
        <begin position="49"/>
        <end position="64"/>
    </location>
</feature>
<feature type="compositionally biased region" description="Low complexity" evidence="1">
    <location>
        <begin position="21"/>
        <end position="44"/>
    </location>
</feature>
<accession>A0A3P6TAR4</accession>
<feature type="compositionally biased region" description="Low complexity" evidence="1">
    <location>
        <begin position="137"/>
        <end position="146"/>
    </location>
</feature>
<feature type="compositionally biased region" description="Basic and acidic residues" evidence="1">
    <location>
        <begin position="107"/>
        <end position="122"/>
    </location>
</feature>
<gene>
    <name evidence="2" type="ORF">NLS_LOCUS3270</name>
</gene>
<dbReference type="PANTHER" id="PTHR39075">
    <property type="entry name" value="FI19908P1"/>
    <property type="match status" value="1"/>
</dbReference>
<feature type="compositionally biased region" description="Polar residues" evidence="1">
    <location>
        <begin position="79"/>
        <end position="106"/>
    </location>
</feature>